<keyword evidence="2" id="KW-0539">Nucleus</keyword>
<dbReference type="CDD" id="cd12148">
    <property type="entry name" value="fungal_TF_MHR"/>
    <property type="match status" value="1"/>
</dbReference>
<keyword evidence="1" id="KW-0479">Metal-binding</keyword>
<name>A0AAD9A8T2_9PEZI</name>
<dbReference type="Pfam" id="PF04082">
    <property type="entry name" value="Fungal_trans"/>
    <property type="match status" value="1"/>
</dbReference>
<dbReference type="SUPFAM" id="SSF57701">
    <property type="entry name" value="Zn2/Cys6 DNA-binding domain"/>
    <property type="match status" value="1"/>
</dbReference>
<evidence type="ECO:0000313" key="6">
    <source>
        <dbReference type="Proteomes" id="UP001243330"/>
    </source>
</evidence>
<dbReference type="PANTHER" id="PTHR47783:SF1">
    <property type="entry name" value="ZN(II)2CYS6 TRANSCRIPTION FACTOR (EUROFUNG)"/>
    <property type="match status" value="1"/>
</dbReference>
<dbReference type="InterPro" id="IPR001138">
    <property type="entry name" value="Zn2Cys6_DnaBD"/>
</dbReference>
<feature type="region of interest" description="Disordered" evidence="3">
    <location>
        <begin position="1"/>
        <end position="24"/>
    </location>
</feature>
<evidence type="ECO:0000259" key="4">
    <source>
        <dbReference type="PROSITE" id="PS50048"/>
    </source>
</evidence>
<feature type="domain" description="Zn(2)-C6 fungal-type" evidence="4">
    <location>
        <begin position="53"/>
        <end position="101"/>
    </location>
</feature>
<dbReference type="InterPro" id="IPR007219">
    <property type="entry name" value="XnlR_reg_dom"/>
</dbReference>
<dbReference type="PROSITE" id="PS50048">
    <property type="entry name" value="ZN2_CY6_FUNGAL_2"/>
    <property type="match status" value="1"/>
</dbReference>
<dbReference type="SMART" id="SM00066">
    <property type="entry name" value="GAL4"/>
    <property type="match status" value="1"/>
</dbReference>
<dbReference type="PANTHER" id="PTHR47783">
    <property type="entry name" value="ZN(II)2CYS6 TRANSCRIPTION FACTOR (EUROFUNG)-RELATED"/>
    <property type="match status" value="1"/>
</dbReference>
<keyword evidence="6" id="KW-1185">Reference proteome</keyword>
<sequence>MESSSASQSAPRRPPMRNRGAKAATFRVCTADDFHLREQRNREKRRSGQTSTACRMCHLRKIKCSENDHGNGVYDTRSHRRNPKQRSSCQPCEEANLECQWDLVDRRRRQRGVAGEAVESVDGEHNHAPIARSPKEHSPSPDTRGRQIFDFDFREDANGQHVSLATPSVGMMAEALGLGTFSLQSPSNENGDPASFTTQAIRPGICEVETAQFPQTYSELEDLVFDFGIPDEWPKDCSTFSFGPSLSLNTPRELLGKRTHSLMRIRCYRRFGPTAISPGLGRLALIVKSGEEEQFDIDKDTTCNENTRNPPRYTASSTSLSRAGIQLFDDSGRQPHQRIIPRIFDIFFEHLGGHFPFVRSEVASSFLLNAIAALALRFCPTDSPLVILEEKQNLPWRNGLPFLAKAKEQLVPLLSVPEPEIVAGLVLLSWAEFGEDNEAGLWMFAGMAIRMAQDLGFHRTTETDTDPNLIFHDHARPSPDGTYALTNEQSALHQQKARLVMFCPREGHSAHHETIGAATGLDSCREAVLVRIRESMILRYNMLPKELIFNVENLKASSSSLGR</sequence>
<dbReference type="AlphaFoldDB" id="A0AAD9A8T2"/>
<feature type="compositionally biased region" description="Low complexity" evidence="3">
    <location>
        <begin position="1"/>
        <end position="11"/>
    </location>
</feature>
<dbReference type="Gene3D" id="4.10.240.10">
    <property type="entry name" value="Zn(2)-C6 fungal-type DNA-binding domain"/>
    <property type="match status" value="1"/>
</dbReference>
<feature type="region of interest" description="Disordered" evidence="3">
    <location>
        <begin position="114"/>
        <end position="146"/>
    </location>
</feature>
<dbReference type="GO" id="GO:0008270">
    <property type="term" value="F:zinc ion binding"/>
    <property type="evidence" value="ECO:0007669"/>
    <property type="project" value="InterPro"/>
</dbReference>
<dbReference type="InterPro" id="IPR036864">
    <property type="entry name" value="Zn2-C6_fun-type_DNA-bd_sf"/>
</dbReference>
<dbReference type="CDD" id="cd00067">
    <property type="entry name" value="GAL4"/>
    <property type="match status" value="1"/>
</dbReference>
<proteinExistence type="predicted"/>
<gene>
    <name evidence="5" type="ORF">CCHR01_13794</name>
</gene>
<dbReference type="EMBL" id="JAQOWY010000351">
    <property type="protein sequence ID" value="KAK1843561.1"/>
    <property type="molecule type" value="Genomic_DNA"/>
</dbReference>
<dbReference type="Proteomes" id="UP001243330">
    <property type="component" value="Unassembled WGS sequence"/>
</dbReference>
<dbReference type="GO" id="GO:0006351">
    <property type="term" value="P:DNA-templated transcription"/>
    <property type="evidence" value="ECO:0007669"/>
    <property type="project" value="InterPro"/>
</dbReference>
<evidence type="ECO:0000256" key="1">
    <source>
        <dbReference type="ARBA" id="ARBA00022723"/>
    </source>
</evidence>
<evidence type="ECO:0000256" key="3">
    <source>
        <dbReference type="SAM" id="MobiDB-lite"/>
    </source>
</evidence>
<evidence type="ECO:0000256" key="2">
    <source>
        <dbReference type="ARBA" id="ARBA00023242"/>
    </source>
</evidence>
<dbReference type="GO" id="GO:0003677">
    <property type="term" value="F:DNA binding"/>
    <property type="evidence" value="ECO:0007669"/>
    <property type="project" value="InterPro"/>
</dbReference>
<organism evidence="5 6">
    <name type="scientific">Colletotrichum chrysophilum</name>
    <dbReference type="NCBI Taxonomy" id="1836956"/>
    <lineage>
        <taxon>Eukaryota</taxon>
        <taxon>Fungi</taxon>
        <taxon>Dikarya</taxon>
        <taxon>Ascomycota</taxon>
        <taxon>Pezizomycotina</taxon>
        <taxon>Sordariomycetes</taxon>
        <taxon>Hypocreomycetidae</taxon>
        <taxon>Glomerellales</taxon>
        <taxon>Glomerellaceae</taxon>
        <taxon>Colletotrichum</taxon>
        <taxon>Colletotrichum gloeosporioides species complex</taxon>
    </lineage>
</organism>
<feature type="compositionally biased region" description="Basic and acidic residues" evidence="3">
    <location>
        <begin position="122"/>
        <end position="146"/>
    </location>
</feature>
<evidence type="ECO:0000313" key="5">
    <source>
        <dbReference type="EMBL" id="KAK1843561.1"/>
    </source>
</evidence>
<protein>
    <submittedName>
        <fullName evidence="5">Pathway-specific nitrogen regulator</fullName>
    </submittedName>
</protein>
<reference evidence="5" key="1">
    <citation type="submission" date="2023-01" db="EMBL/GenBank/DDBJ databases">
        <title>Colletotrichum chrysophilum M932 genome sequence.</title>
        <authorList>
            <person name="Baroncelli R."/>
        </authorList>
    </citation>
    <scope>NUCLEOTIDE SEQUENCE</scope>
    <source>
        <strain evidence="5">M932</strain>
    </source>
</reference>
<comment type="caution">
    <text evidence="5">The sequence shown here is derived from an EMBL/GenBank/DDBJ whole genome shotgun (WGS) entry which is preliminary data.</text>
</comment>
<accession>A0AAD9A8T2</accession>
<feature type="region of interest" description="Disordered" evidence="3">
    <location>
        <begin position="68"/>
        <end position="88"/>
    </location>
</feature>
<dbReference type="GO" id="GO:0000981">
    <property type="term" value="F:DNA-binding transcription factor activity, RNA polymerase II-specific"/>
    <property type="evidence" value="ECO:0007669"/>
    <property type="project" value="InterPro"/>
</dbReference>